<comment type="cofactor">
    <cofactor evidence="1">
        <name>Mg(2+)</name>
        <dbReference type="ChEBI" id="CHEBI:18420"/>
    </cofactor>
</comment>
<keyword evidence="4" id="KW-0479">Metal-binding</keyword>
<dbReference type="Proteomes" id="UP000827986">
    <property type="component" value="Unassembled WGS sequence"/>
</dbReference>
<dbReference type="Pfam" id="PF01223">
    <property type="entry name" value="Endonuclease_NS"/>
    <property type="match status" value="1"/>
</dbReference>
<evidence type="ECO:0000256" key="8">
    <source>
        <dbReference type="SAM" id="SignalP"/>
    </source>
</evidence>
<protein>
    <recommendedName>
        <fullName evidence="13">Endonuclease domain-containing 1 protein-like</fullName>
    </recommendedName>
</protein>
<feature type="signal peptide" evidence="8">
    <location>
        <begin position="1"/>
        <end position="24"/>
    </location>
</feature>
<evidence type="ECO:0000256" key="2">
    <source>
        <dbReference type="ARBA" id="ARBA00010052"/>
    </source>
</evidence>
<feature type="chain" id="PRO_5039116303" description="Endonuclease domain-containing 1 protein-like" evidence="8">
    <location>
        <begin position="25"/>
        <end position="550"/>
    </location>
</feature>
<evidence type="ECO:0000256" key="6">
    <source>
        <dbReference type="ARBA" id="ARBA00022842"/>
    </source>
</evidence>
<keyword evidence="12" id="KW-1185">Reference proteome</keyword>
<evidence type="ECO:0000256" key="1">
    <source>
        <dbReference type="ARBA" id="ARBA00001946"/>
    </source>
</evidence>
<keyword evidence="8" id="KW-0732">Signal</keyword>
<name>A0A9D4B8A3_9SAUR</name>
<feature type="domain" description="DNA/RNA non-specific endonuclease/pyrophosphatase/phosphodiesterase" evidence="10">
    <location>
        <begin position="59"/>
        <end position="290"/>
    </location>
</feature>
<dbReference type="PANTHER" id="PTHR21472">
    <property type="entry name" value="ENDONUCLEASE DOMAIN-CONTAINING 1 PROTEIN ENDOD1"/>
    <property type="match status" value="1"/>
</dbReference>
<dbReference type="GO" id="GO:0046872">
    <property type="term" value="F:metal ion binding"/>
    <property type="evidence" value="ECO:0007669"/>
    <property type="project" value="UniProtKB-KW"/>
</dbReference>
<keyword evidence="5" id="KW-0255">Endonuclease</keyword>
<evidence type="ECO:0000256" key="5">
    <source>
        <dbReference type="ARBA" id="ARBA00022759"/>
    </source>
</evidence>
<evidence type="ECO:0000313" key="11">
    <source>
        <dbReference type="EMBL" id="KAH1184501.1"/>
    </source>
</evidence>
<proteinExistence type="inferred from homology"/>
<keyword evidence="6" id="KW-0460">Magnesium</keyword>
<dbReference type="SMART" id="SM00892">
    <property type="entry name" value="Endonuclease_NS"/>
    <property type="match status" value="1"/>
</dbReference>
<dbReference type="GO" id="GO:0003676">
    <property type="term" value="F:nucleic acid binding"/>
    <property type="evidence" value="ECO:0007669"/>
    <property type="project" value="InterPro"/>
</dbReference>
<keyword evidence="5" id="KW-0378">Hydrolase</keyword>
<dbReference type="InterPro" id="IPR001604">
    <property type="entry name" value="Endo_G_ENPP1-like_dom"/>
</dbReference>
<reference evidence="11" key="1">
    <citation type="submission" date="2021-09" db="EMBL/GenBank/DDBJ databases">
        <title>The genome of Mauremys mutica provides insights into the evolution of semi-aquatic lifestyle.</title>
        <authorList>
            <person name="Gong S."/>
            <person name="Gao Y."/>
        </authorList>
    </citation>
    <scope>NUCLEOTIDE SEQUENCE</scope>
    <source>
        <strain evidence="11">MM-2020</strain>
        <tissue evidence="11">Muscle</tissue>
    </source>
</reference>
<evidence type="ECO:0008006" key="13">
    <source>
        <dbReference type="Google" id="ProtNLM"/>
    </source>
</evidence>
<dbReference type="InterPro" id="IPR018524">
    <property type="entry name" value="DNA/RNA_endonuclease_AS"/>
</dbReference>
<dbReference type="InterPro" id="IPR020821">
    <property type="entry name" value="ENPP1-3/EXOG-like_nuc-like"/>
</dbReference>
<comment type="caution">
    <text evidence="11">The sequence shown here is derived from an EMBL/GenBank/DDBJ whole genome shotgun (WGS) entry which is preliminary data.</text>
</comment>
<dbReference type="GO" id="GO:0004519">
    <property type="term" value="F:endonuclease activity"/>
    <property type="evidence" value="ECO:0007669"/>
    <property type="project" value="UniProtKB-KW"/>
</dbReference>
<evidence type="ECO:0000313" key="12">
    <source>
        <dbReference type="Proteomes" id="UP000827986"/>
    </source>
</evidence>
<evidence type="ECO:0000256" key="7">
    <source>
        <dbReference type="SAM" id="MobiDB-lite"/>
    </source>
</evidence>
<dbReference type="PANTHER" id="PTHR21472:SF30">
    <property type="entry name" value="ENDONUCLEASE DOMAIN-CONTAINING 1 PROTEIN-RELATED"/>
    <property type="match status" value="1"/>
</dbReference>
<dbReference type="SUPFAM" id="SSF54060">
    <property type="entry name" value="His-Me finger endonucleases"/>
    <property type="match status" value="1"/>
</dbReference>
<evidence type="ECO:0000259" key="10">
    <source>
        <dbReference type="SMART" id="SM00892"/>
    </source>
</evidence>
<dbReference type="EMBL" id="JAHDVG010000464">
    <property type="protein sequence ID" value="KAH1184501.1"/>
    <property type="molecule type" value="Genomic_DNA"/>
</dbReference>
<organism evidence="11 12">
    <name type="scientific">Mauremys mutica</name>
    <name type="common">yellowpond turtle</name>
    <dbReference type="NCBI Taxonomy" id="74926"/>
    <lineage>
        <taxon>Eukaryota</taxon>
        <taxon>Metazoa</taxon>
        <taxon>Chordata</taxon>
        <taxon>Craniata</taxon>
        <taxon>Vertebrata</taxon>
        <taxon>Euteleostomi</taxon>
        <taxon>Archelosauria</taxon>
        <taxon>Testudinata</taxon>
        <taxon>Testudines</taxon>
        <taxon>Cryptodira</taxon>
        <taxon>Durocryptodira</taxon>
        <taxon>Testudinoidea</taxon>
        <taxon>Geoemydidae</taxon>
        <taxon>Geoemydinae</taxon>
        <taxon>Mauremys</taxon>
    </lineage>
</organism>
<accession>A0A9D4B8A3</accession>
<dbReference type="Gene3D" id="3.40.570.10">
    <property type="entry name" value="Extracellular Endonuclease, subunit A"/>
    <property type="match status" value="1"/>
</dbReference>
<dbReference type="GO" id="GO:0016787">
    <property type="term" value="F:hydrolase activity"/>
    <property type="evidence" value="ECO:0007669"/>
    <property type="project" value="InterPro"/>
</dbReference>
<feature type="region of interest" description="Disordered" evidence="7">
    <location>
        <begin position="205"/>
        <end position="225"/>
    </location>
</feature>
<comment type="similarity">
    <text evidence="2">Belongs to the DNA/RNA non-specific endonuclease family.</text>
</comment>
<evidence type="ECO:0000256" key="3">
    <source>
        <dbReference type="ARBA" id="ARBA00022722"/>
    </source>
</evidence>
<dbReference type="SMART" id="SM00477">
    <property type="entry name" value="NUC"/>
    <property type="match status" value="1"/>
</dbReference>
<dbReference type="InterPro" id="IPR044925">
    <property type="entry name" value="His-Me_finger_sf"/>
</dbReference>
<keyword evidence="3" id="KW-0540">Nuclease</keyword>
<sequence length="550" mass="62301">MSHRTMDWLMLLGCVSLWPGMVLAEVGSFTGCNMYFYRDAEPRGFDTADTAEICQRYSNLYHFATLYDRPQRIPRWSAYTLGEPNCPGQAQKRSQWFVEPQLAHPDESPDMTTEAESTLSLDEWRSSQALNEDYEDTSYDRGHLNPNAFQCNVGRTATFTLTNAAPMHPYFNRVHWSKLEKTLQAQLTGSCRNGRSKPYLVTEAVPSDSEKIPREGEDKEGDRNRTYNRVSVPSHIWTAVCCNHRDNNRKFSFAFIGENKEASGLEIIPVEKLNTELSRLYKTPGSVEVFVDDCGSESQKGKEVLSAIKKALYNTFQNLLTDSYPQLLPPEESSKLDRETAQVMTSTNLDQKKMQLTGIGFLVGISSMTDWHIQFEKMYKEDNLTCVLAPAAAAVAEASGISDRVCTLQEQKHLPNSRVTASGWSCVGQACGYHGYAYRWCYTSDSDDWDYCCTGKCTVNPASKLYKCPRGDGSITKCSPQYSTVTVSGKPCRADHPCGLYEKKYFWCYIDDKENWDYCCSPQHDCGYHGYNYQWCYIQDPALASRPCTP</sequence>
<evidence type="ECO:0000256" key="4">
    <source>
        <dbReference type="ARBA" id="ARBA00022723"/>
    </source>
</evidence>
<dbReference type="InterPro" id="IPR044929">
    <property type="entry name" value="DNA/RNA_non-sp_Endonuclease_sf"/>
</dbReference>
<evidence type="ECO:0000259" key="9">
    <source>
        <dbReference type="SMART" id="SM00477"/>
    </source>
</evidence>
<feature type="domain" description="ENPP1-3/EXOG-like endonuclease/phosphodiesterase" evidence="9">
    <location>
        <begin position="60"/>
        <end position="286"/>
    </location>
</feature>
<dbReference type="PROSITE" id="PS01070">
    <property type="entry name" value="NUCLEASE_NON_SPEC"/>
    <property type="match status" value="1"/>
</dbReference>
<dbReference type="AlphaFoldDB" id="A0A9D4B8A3"/>
<gene>
    <name evidence="11" type="ORF">KIL84_012442</name>
</gene>
<feature type="compositionally biased region" description="Basic and acidic residues" evidence="7">
    <location>
        <begin position="208"/>
        <end position="225"/>
    </location>
</feature>
<dbReference type="InterPro" id="IPR039015">
    <property type="entry name" value="ENDOD1"/>
</dbReference>